<protein>
    <submittedName>
        <fullName evidence="2">Uncharacterized protein</fullName>
    </submittedName>
</protein>
<reference evidence="2 3" key="1">
    <citation type="submission" date="2014-09" db="EMBL/GenBank/DDBJ databases">
        <authorList>
            <person name="Lapin J.S."/>
            <person name="Pope W.H."/>
            <person name="Hua J."/>
            <person name="Ford M.E."/>
            <person name="Conway J.F."/>
            <person name="Hatfull G.F."/>
            <person name="Hendrix R.W."/>
        </authorList>
    </citation>
    <scope>NUCLEOTIDE SEQUENCE [LARGE SCALE GENOMIC DNA]</scope>
</reference>
<feature type="transmembrane region" description="Helical" evidence="1">
    <location>
        <begin position="46"/>
        <end position="71"/>
    </location>
</feature>
<dbReference type="Proteomes" id="UP000029889">
    <property type="component" value="Segment"/>
</dbReference>
<gene>
    <name evidence="2" type="primary">224</name>
    <name evidence="2" type="ORF">PBI_121Q_224</name>
</gene>
<sequence length="113" mass="13642">MREFFESNIMLGITLIYMFVFLFYHSIVISLWYFKRKVVFKLYSYNNVFLVVYSIIQGGFILFGVMTYVIYMLQIDNTPHITQYVVFSGLIVWLLVCTMYFIIKARDNFKWGF</sequence>
<keyword evidence="1" id="KW-0812">Transmembrane</keyword>
<dbReference type="GeneID" id="22111264"/>
<dbReference type="EMBL" id="KM507819">
    <property type="protein sequence ID" value="AIT14114.1"/>
    <property type="molecule type" value="Genomic_DNA"/>
</dbReference>
<proteinExistence type="predicted"/>
<name>A0A097EXE0_9CAUD</name>
<keyword evidence="1" id="KW-0472">Membrane</keyword>
<dbReference type="KEGG" id="vg:22111264"/>
<dbReference type="RefSeq" id="YP_009101811.1">
    <property type="nucleotide sequence ID" value="NC_025447.1"/>
</dbReference>
<evidence type="ECO:0000256" key="1">
    <source>
        <dbReference type="SAM" id="Phobius"/>
    </source>
</evidence>
<feature type="transmembrane region" description="Helical" evidence="1">
    <location>
        <begin position="12"/>
        <end position="34"/>
    </location>
</feature>
<keyword evidence="1" id="KW-1133">Transmembrane helix</keyword>
<keyword evidence="3" id="KW-1185">Reference proteome</keyword>
<evidence type="ECO:0000313" key="2">
    <source>
        <dbReference type="EMBL" id="AIT14114.1"/>
    </source>
</evidence>
<accession>A0A097EXE0</accession>
<feature type="transmembrane region" description="Helical" evidence="1">
    <location>
        <begin position="83"/>
        <end position="103"/>
    </location>
</feature>
<organism evidence="2 3">
    <name type="scientific">Escherichia phage 121Q</name>
    <dbReference type="NCBI Taxonomy" id="1555202"/>
    <lineage>
        <taxon>Viruses</taxon>
        <taxon>Duplodnaviria</taxon>
        <taxon>Heunggongvirae</taxon>
        <taxon>Uroviricota</taxon>
        <taxon>Caudoviricetes</taxon>
        <taxon>Asteriusvirus</taxon>
        <taxon>Asteriusvirus av121Q</taxon>
    </lineage>
</organism>
<evidence type="ECO:0000313" key="3">
    <source>
        <dbReference type="Proteomes" id="UP000029889"/>
    </source>
</evidence>